<dbReference type="AlphaFoldDB" id="A0A168PJB1"/>
<evidence type="ECO:0000313" key="2">
    <source>
        <dbReference type="Proteomes" id="UP000077407"/>
    </source>
</evidence>
<proteinExistence type="predicted"/>
<dbReference type="Proteomes" id="UP000077407">
    <property type="component" value="Unassembled WGS sequence"/>
</dbReference>
<accession>A0A168PJB1</accession>
<dbReference type="EMBL" id="LITT01000019">
    <property type="protein sequence ID" value="OAA87815.1"/>
    <property type="molecule type" value="Genomic_DNA"/>
</dbReference>
<reference evidence="1 2" key="1">
    <citation type="journal article" date="2015" name="Biotechnol. Bioeng.">
        <title>Genome sequence and phenotypic characterization of Caulobacter segnis.</title>
        <authorList>
            <person name="Patel S."/>
            <person name="Fletcher B."/>
            <person name="Scott D.C."/>
            <person name="Ely B."/>
        </authorList>
    </citation>
    <scope>NUCLEOTIDE SEQUENCE [LARGE SCALE GENOMIC DNA]</scope>
    <source>
        <strain evidence="1 2">ERI-2</strain>
    </source>
</reference>
<evidence type="ECO:0000313" key="1">
    <source>
        <dbReference type="EMBL" id="OAA87815.1"/>
    </source>
</evidence>
<gene>
    <name evidence="1" type="ORF">WY13_01930</name>
</gene>
<name>A0A168PJB1_9CLOT</name>
<comment type="caution">
    <text evidence="1">The sequence shown here is derived from an EMBL/GenBank/DDBJ whole genome shotgun (WGS) entry which is preliminary data.</text>
</comment>
<protein>
    <submittedName>
        <fullName evidence="1">Uncharacterized protein</fullName>
    </submittedName>
</protein>
<sequence>MLFRENMIFKLESEEYRIVGSDFIRRNIFAIELCGQVRWLKWTPLSRQFFSIFIVRSINMYSNKLSNNI</sequence>
<organism evidence="1 2">
    <name type="scientific">Clostridium ljungdahlii</name>
    <dbReference type="NCBI Taxonomy" id="1538"/>
    <lineage>
        <taxon>Bacteria</taxon>
        <taxon>Bacillati</taxon>
        <taxon>Bacillota</taxon>
        <taxon>Clostridia</taxon>
        <taxon>Eubacteriales</taxon>
        <taxon>Clostridiaceae</taxon>
        <taxon>Clostridium</taxon>
    </lineage>
</organism>
<dbReference type="PATRIC" id="fig|1538.10.peg.2375"/>